<keyword evidence="2" id="KW-1185">Reference proteome</keyword>
<name>W4LFX1_ENTF1</name>
<dbReference type="AlphaFoldDB" id="W4LFX1"/>
<dbReference type="EMBL" id="AZHW01000721">
    <property type="protein sequence ID" value="ETW96998.1"/>
    <property type="molecule type" value="Genomic_DNA"/>
</dbReference>
<dbReference type="Gene3D" id="3.40.50.10320">
    <property type="entry name" value="LmbE-like"/>
    <property type="match status" value="1"/>
</dbReference>
<dbReference type="HOGENOM" id="CLU_347750_0_0_7"/>
<dbReference type="PATRIC" id="fig|1429438.4.peg.4687"/>
<evidence type="ECO:0000313" key="2">
    <source>
        <dbReference type="Proteomes" id="UP000019141"/>
    </source>
</evidence>
<reference evidence="1 2" key="1">
    <citation type="journal article" date="2014" name="Nature">
        <title>An environmental bacterial taxon with a large and distinct metabolic repertoire.</title>
        <authorList>
            <person name="Wilson M.C."/>
            <person name="Mori T."/>
            <person name="Ruckert C."/>
            <person name="Uria A.R."/>
            <person name="Helf M.J."/>
            <person name="Takada K."/>
            <person name="Gernert C."/>
            <person name="Steffens U.A."/>
            <person name="Heycke N."/>
            <person name="Schmitt S."/>
            <person name="Rinke C."/>
            <person name="Helfrich E.J."/>
            <person name="Brachmann A.O."/>
            <person name="Gurgui C."/>
            <person name="Wakimoto T."/>
            <person name="Kracht M."/>
            <person name="Crusemann M."/>
            <person name="Hentschel U."/>
            <person name="Abe I."/>
            <person name="Matsunaga S."/>
            <person name="Kalinowski J."/>
            <person name="Takeyama H."/>
            <person name="Piel J."/>
        </authorList>
    </citation>
    <scope>NUCLEOTIDE SEQUENCE [LARGE SCALE GENOMIC DNA]</scope>
    <source>
        <strain evidence="2">TSY1</strain>
    </source>
</reference>
<dbReference type="SUPFAM" id="SSF52317">
    <property type="entry name" value="Class I glutamine amidotransferase-like"/>
    <property type="match status" value="1"/>
</dbReference>
<protein>
    <recommendedName>
        <fullName evidence="3">GlcNAc-PI de-N-acetylase</fullName>
    </recommendedName>
</protein>
<dbReference type="Pfam" id="PF02585">
    <property type="entry name" value="PIG-L"/>
    <property type="match status" value="1"/>
</dbReference>
<sequence>MVGAHPDDEDTALLAELALRHGVRAVYLSLTRGEGGQNRIGPETGAAFGILRTGELLASRMHDGAEQLLSPCVDFGYAKRAEDAFAQWGRDEVIASVVQAIREVQPDVLISVWTGTAIDGHGHHRASGIATHEAYHLAADTNAFPEQLQAGLEPWQAKRLLVRVRDETHWAEGDLHINVGQWDPILGRSCFEVAMEGRSLHRCQNMGALRTKGTQQVTYRVAAGAPVEHLRGAHALTGLPIRLDAWAEACLGGGQPTVLEAIEAASQTLAQAWESYHPQRPETTAPMLLDALRALRRAEQMLHHAESGASPQSAPGRMALGKRLQAHVQRVEAAWLQAAGIACEVQSPQPQVVAGNGFEIEATLLMRGAETVSLLSLEPDVQPGWQIECIEGPEYPLSLTEGKMAEARFRVTAPADEAAALSATLRPWLHLPSEGHLYRFPGPIPSLAPCAPPLLTVEARLQADDVQISLATPLMYREADPGFGEIRQPVRVIPRVMVDVSPSHIIVPSNVSQTPVATVRLRSQTAERGRLVLRALGQDGQAPHVLGDYELPAMGLRTIDQELPIDLHAQGKRTFQVEWQRASTTPEASSHWSVQDVGYSHIEPGYVLVPAQLSVTVVSVDVAPDLTVGYVPGVGDAIPDALETLGIATEIIDDTMLQFGNLEAFDTIVVGVRALETRANVAANRERLWEYTRAGGTLMMQYQKPREDGPSRFIPFPDVTMPRPVPRVSQKKAPVRLLAPDDPLLTFPNRIGPEDFDDWVQERGLYFMATWPEALRPLLESADAGESPHRGGLMHARLGRGHYIYCGYALFRQLPAGVPGAYRLLANLVSFPLRG</sequence>
<dbReference type="SUPFAM" id="SSF102588">
    <property type="entry name" value="LmbE-like"/>
    <property type="match status" value="1"/>
</dbReference>
<evidence type="ECO:0008006" key="3">
    <source>
        <dbReference type="Google" id="ProtNLM"/>
    </source>
</evidence>
<dbReference type="InterPro" id="IPR003737">
    <property type="entry name" value="GlcNAc_PI_deacetylase-related"/>
</dbReference>
<dbReference type="InterPro" id="IPR024078">
    <property type="entry name" value="LmbE-like_dom_sf"/>
</dbReference>
<dbReference type="Proteomes" id="UP000019141">
    <property type="component" value="Unassembled WGS sequence"/>
</dbReference>
<dbReference type="InterPro" id="IPR029062">
    <property type="entry name" value="Class_I_gatase-like"/>
</dbReference>
<accession>W4LFX1</accession>
<evidence type="ECO:0000313" key="1">
    <source>
        <dbReference type="EMBL" id="ETW96998.1"/>
    </source>
</evidence>
<comment type="caution">
    <text evidence="1">The sequence shown here is derived from an EMBL/GenBank/DDBJ whole genome shotgun (WGS) entry which is preliminary data.</text>
</comment>
<proteinExistence type="predicted"/>
<organism evidence="1 2">
    <name type="scientific">Entotheonella factor</name>
    <dbReference type="NCBI Taxonomy" id="1429438"/>
    <lineage>
        <taxon>Bacteria</taxon>
        <taxon>Pseudomonadati</taxon>
        <taxon>Nitrospinota/Tectimicrobiota group</taxon>
        <taxon>Candidatus Tectimicrobiota</taxon>
        <taxon>Candidatus Entotheonellia</taxon>
        <taxon>Candidatus Entotheonellales</taxon>
        <taxon>Candidatus Entotheonellaceae</taxon>
        <taxon>Candidatus Entotheonella</taxon>
    </lineage>
</organism>
<gene>
    <name evidence="1" type="ORF">ETSY1_24430</name>
</gene>